<organism evidence="2 3">
    <name type="scientific">Fulvivirga marina</name>
    <dbReference type="NCBI Taxonomy" id="2494733"/>
    <lineage>
        <taxon>Bacteria</taxon>
        <taxon>Pseudomonadati</taxon>
        <taxon>Bacteroidota</taxon>
        <taxon>Cytophagia</taxon>
        <taxon>Cytophagales</taxon>
        <taxon>Fulvivirgaceae</taxon>
        <taxon>Fulvivirga</taxon>
    </lineage>
</organism>
<protein>
    <recommendedName>
        <fullName evidence="4">Ada DNA repair metal-binding domain-containing protein</fullName>
    </recommendedName>
</protein>
<dbReference type="Proteomes" id="UP000614216">
    <property type="component" value="Unassembled WGS sequence"/>
</dbReference>
<comment type="caution">
    <text evidence="2">The sequence shown here is derived from an EMBL/GenBank/DDBJ whole genome shotgun (WGS) entry which is preliminary data.</text>
</comment>
<name>A0A937G073_9BACT</name>
<keyword evidence="3" id="KW-1185">Reference proteome</keyword>
<evidence type="ECO:0008006" key="4">
    <source>
        <dbReference type="Google" id="ProtNLM"/>
    </source>
</evidence>
<gene>
    <name evidence="2" type="ORF">JMN32_07245</name>
</gene>
<dbReference type="SUPFAM" id="SSF57884">
    <property type="entry name" value="Ada DNA repair protein, N-terminal domain (N-Ada 10)"/>
    <property type="match status" value="1"/>
</dbReference>
<evidence type="ECO:0000256" key="1">
    <source>
        <dbReference type="SAM" id="SignalP"/>
    </source>
</evidence>
<sequence length="126" mass="14510">MKKLIKYLMLLTVLTILFVKTADAQAVYITKTGSKYHDETCQYLSHSKYPIALIDAKERGYEPCKVCKPTTTVTRKEIEIEKSKIIEPPRIEKNVVSKQCSVRAKTTGNRCRRMTKNVSGKCWQHE</sequence>
<evidence type="ECO:0000313" key="3">
    <source>
        <dbReference type="Proteomes" id="UP000614216"/>
    </source>
</evidence>
<dbReference type="AlphaFoldDB" id="A0A937G073"/>
<dbReference type="RefSeq" id="WP_202855642.1">
    <property type="nucleotide sequence ID" value="NZ_JAEUGD010000023.1"/>
</dbReference>
<proteinExistence type="predicted"/>
<keyword evidence="1" id="KW-0732">Signal</keyword>
<feature type="chain" id="PRO_5037851630" description="Ada DNA repair metal-binding domain-containing protein" evidence="1">
    <location>
        <begin position="25"/>
        <end position="126"/>
    </location>
</feature>
<evidence type="ECO:0000313" key="2">
    <source>
        <dbReference type="EMBL" id="MBL6446096.1"/>
    </source>
</evidence>
<accession>A0A937G073</accession>
<dbReference type="EMBL" id="JAEUGD010000023">
    <property type="protein sequence ID" value="MBL6446096.1"/>
    <property type="molecule type" value="Genomic_DNA"/>
</dbReference>
<feature type="signal peptide" evidence="1">
    <location>
        <begin position="1"/>
        <end position="24"/>
    </location>
</feature>
<reference evidence="2" key="1">
    <citation type="submission" date="2021-01" db="EMBL/GenBank/DDBJ databases">
        <title>Fulvivirga kasyanovii gen. nov., sp nov., a novel member of the phylum Bacteroidetes isolated from seawater in a mussel farm.</title>
        <authorList>
            <person name="Zhao L.-H."/>
            <person name="Wang Z.-J."/>
        </authorList>
    </citation>
    <scope>NUCLEOTIDE SEQUENCE</scope>
    <source>
        <strain evidence="2">29W222</strain>
    </source>
</reference>
<dbReference type="InterPro" id="IPR035451">
    <property type="entry name" value="Ada-like_dom_sf"/>
</dbReference>